<name>A0AAV9MAY0_9SOLN</name>
<keyword evidence="3" id="KW-1185">Reference proteome</keyword>
<protein>
    <submittedName>
        <fullName evidence="2">Uncharacterized protein</fullName>
    </submittedName>
</protein>
<dbReference type="AlphaFoldDB" id="A0AAV9MAY0"/>
<reference evidence="2 3" key="1">
    <citation type="submission" date="2023-10" db="EMBL/GenBank/DDBJ databases">
        <title>Genome-Wide Identification Analysis in wild type Solanum Pinnatisectum Reveals Some Genes Defensing Phytophthora Infestans.</title>
        <authorList>
            <person name="Sun C."/>
        </authorList>
    </citation>
    <scope>NUCLEOTIDE SEQUENCE [LARGE SCALE GENOMIC DNA]</scope>
    <source>
        <strain evidence="2">LQN</strain>
        <tissue evidence="2">Leaf</tissue>
    </source>
</reference>
<evidence type="ECO:0000313" key="2">
    <source>
        <dbReference type="EMBL" id="KAK4733887.1"/>
    </source>
</evidence>
<comment type="caution">
    <text evidence="2">The sequence shown here is derived from an EMBL/GenBank/DDBJ whole genome shotgun (WGS) entry which is preliminary data.</text>
</comment>
<evidence type="ECO:0000256" key="1">
    <source>
        <dbReference type="SAM" id="MobiDB-lite"/>
    </source>
</evidence>
<gene>
    <name evidence="2" type="ORF">R3W88_008148</name>
</gene>
<sequence length="83" mass="9992">MKSYFEAYGLWNIVMKKQSLQTLHNSIIVQMKILLKELSNKTKLLRVFFNHKTKRKKKKNINTEKMCKYKNNNKKNSTKLSKK</sequence>
<evidence type="ECO:0000313" key="3">
    <source>
        <dbReference type="Proteomes" id="UP001311915"/>
    </source>
</evidence>
<proteinExistence type="predicted"/>
<dbReference type="EMBL" id="JAWPEI010000002">
    <property type="protein sequence ID" value="KAK4733887.1"/>
    <property type="molecule type" value="Genomic_DNA"/>
</dbReference>
<feature type="compositionally biased region" description="Basic residues" evidence="1">
    <location>
        <begin position="71"/>
        <end position="83"/>
    </location>
</feature>
<feature type="region of interest" description="Disordered" evidence="1">
    <location>
        <begin position="54"/>
        <end position="83"/>
    </location>
</feature>
<accession>A0AAV9MAY0</accession>
<dbReference type="Proteomes" id="UP001311915">
    <property type="component" value="Unassembled WGS sequence"/>
</dbReference>
<organism evidence="2 3">
    <name type="scientific">Solanum pinnatisectum</name>
    <name type="common">tansyleaf nightshade</name>
    <dbReference type="NCBI Taxonomy" id="50273"/>
    <lineage>
        <taxon>Eukaryota</taxon>
        <taxon>Viridiplantae</taxon>
        <taxon>Streptophyta</taxon>
        <taxon>Embryophyta</taxon>
        <taxon>Tracheophyta</taxon>
        <taxon>Spermatophyta</taxon>
        <taxon>Magnoliopsida</taxon>
        <taxon>eudicotyledons</taxon>
        <taxon>Gunneridae</taxon>
        <taxon>Pentapetalae</taxon>
        <taxon>asterids</taxon>
        <taxon>lamiids</taxon>
        <taxon>Solanales</taxon>
        <taxon>Solanaceae</taxon>
        <taxon>Solanoideae</taxon>
        <taxon>Solaneae</taxon>
        <taxon>Solanum</taxon>
    </lineage>
</organism>